<dbReference type="PANTHER" id="PTHR10039:SF17">
    <property type="entry name" value="FUNGAL STAND N-TERMINAL GOODBYE DOMAIN-CONTAINING PROTEIN-RELATED"/>
    <property type="match status" value="1"/>
</dbReference>
<dbReference type="OrthoDB" id="163438at2759"/>
<evidence type="ECO:0000259" key="3">
    <source>
        <dbReference type="Pfam" id="PF24883"/>
    </source>
</evidence>
<evidence type="ECO:0000313" key="5">
    <source>
        <dbReference type="Proteomes" id="UP000054217"/>
    </source>
</evidence>
<evidence type="ECO:0000313" key="4">
    <source>
        <dbReference type="EMBL" id="KIN95225.1"/>
    </source>
</evidence>
<dbReference type="InParanoid" id="A0A0C3NHP6"/>
<evidence type="ECO:0000256" key="2">
    <source>
        <dbReference type="SAM" id="MobiDB-lite"/>
    </source>
</evidence>
<dbReference type="Gene3D" id="3.40.50.300">
    <property type="entry name" value="P-loop containing nucleotide triphosphate hydrolases"/>
    <property type="match status" value="1"/>
</dbReference>
<proteinExistence type="predicted"/>
<dbReference type="Proteomes" id="UP000054217">
    <property type="component" value="Unassembled WGS sequence"/>
</dbReference>
<dbReference type="AlphaFoldDB" id="A0A0C3NHP6"/>
<keyword evidence="1" id="KW-0677">Repeat</keyword>
<dbReference type="SUPFAM" id="SSF52540">
    <property type="entry name" value="P-loop containing nucleoside triphosphate hydrolases"/>
    <property type="match status" value="1"/>
</dbReference>
<dbReference type="HOGENOM" id="CLU_000288_6_0_1"/>
<dbReference type="PANTHER" id="PTHR10039">
    <property type="entry name" value="AMELOGENIN"/>
    <property type="match status" value="1"/>
</dbReference>
<evidence type="ECO:0000256" key="1">
    <source>
        <dbReference type="ARBA" id="ARBA00022737"/>
    </source>
</evidence>
<accession>A0A0C3NHP6</accession>
<feature type="compositionally biased region" description="Polar residues" evidence="2">
    <location>
        <begin position="19"/>
        <end position="43"/>
    </location>
</feature>
<reference evidence="4 5" key="1">
    <citation type="submission" date="2014-04" db="EMBL/GenBank/DDBJ databases">
        <authorList>
            <consortium name="DOE Joint Genome Institute"/>
            <person name="Kuo A."/>
            <person name="Kohler A."/>
            <person name="Costa M.D."/>
            <person name="Nagy L.G."/>
            <person name="Floudas D."/>
            <person name="Copeland A."/>
            <person name="Barry K.W."/>
            <person name="Cichocki N."/>
            <person name="Veneault-Fourrey C."/>
            <person name="LaButti K."/>
            <person name="Lindquist E.A."/>
            <person name="Lipzen A."/>
            <person name="Lundell T."/>
            <person name="Morin E."/>
            <person name="Murat C."/>
            <person name="Sun H."/>
            <person name="Tunlid A."/>
            <person name="Henrissat B."/>
            <person name="Grigoriev I.V."/>
            <person name="Hibbett D.S."/>
            <person name="Martin F."/>
            <person name="Nordberg H.P."/>
            <person name="Cantor M.N."/>
            <person name="Hua S.X."/>
        </authorList>
    </citation>
    <scope>NUCLEOTIDE SEQUENCE [LARGE SCALE GENOMIC DNA]</scope>
    <source>
        <strain evidence="4 5">Marx 270</strain>
    </source>
</reference>
<dbReference type="Pfam" id="PF24883">
    <property type="entry name" value="NPHP3_N"/>
    <property type="match status" value="1"/>
</dbReference>
<gene>
    <name evidence="4" type="ORF">M404DRAFT_1007709</name>
</gene>
<dbReference type="EMBL" id="KN832073">
    <property type="protein sequence ID" value="KIN95225.1"/>
    <property type="molecule type" value="Genomic_DNA"/>
</dbReference>
<dbReference type="InterPro" id="IPR056884">
    <property type="entry name" value="NPHP3-like_N"/>
</dbReference>
<dbReference type="InterPro" id="IPR027417">
    <property type="entry name" value="P-loop_NTPase"/>
</dbReference>
<feature type="region of interest" description="Disordered" evidence="2">
    <location>
        <begin position="1"/>
        <end position="43"/>
    </location>
</feature>
<sequence length="805" mass="88922">MAGNQSKNHRIPAGLLPNVASSQGPSQAPVGRSTSYVGTSRNASGGTLSRVRRFFYRSKECFQSSTISDSRELEVNAGQVQGEYLPEIQGSGDNAQPGHVPATIGGDIGAAFDGRELTSHIDGGTVDLTAFKDFNEVITTLPEVHPYFHMALGILTAASHSLLNQSNLDKEMPLLRVVKNVYEFLTKEDNIKNIQSMKETAGKIARVTSGATQFIINYPQTRNFWEKSNKEITHETETITGAYAKMLDVLMKQSRCPAPRDVPIDIYPVLEDLDLDWMACAQGAGLVSTKRCLDGTREEVLTDIVNWIHDADGSAPHILWLYGEGGKGKSAIAQTIALWFKSVGGTGACFCFSLDRQAEHREEKLFATVARDLASCDPAFRRALAAVIAKDRSLMSTSDFALQWEKFILEPLAEASVAMVGKVVVVIDALDESGLVPSRVLSVLASTRTANLPRNLRVLVTSRPLPGREFIMGPARIPHVKSISLDDVPPRSMERDIWRYAMKQIGHLQDIGAPEVYMIAQKSAGFFEWARLACEFIQSTKRGCTVKERFDKIIHHSGDGRTLLDVMYRAILDDVFQSGQITFAKYHSVMQQVLLTLEPLLMVGLNKMRSCFPREEDRYDVAAVLAPMAFLLGGITDRSSPIQPFHASFYDFLKDRDRSHEYFIDIDASDEHYHLAFASLQILRNDLHFNICALESSYTSNSEDHNLSEKVHKNISSHLSYSCRFWAQHLQKVASDPALARFVEAILGSEKFLFWLETLSLLGAFGNAATALASAAEWLQGQAGCEGTATLAREGIKVLSPCQGC</sequence>
<organism evidence="4 5">
    <name type="scientific">Pisolithus tinctorius Marx 270</name>
    <dbReference type="NCBI Taxonomy" id="870435"/>
    <lineage>
        <taxon>Eukaryota</taxon>
        <taxon>Fungi</taxon>
        <taxon>Dikarya</taxon>
        <taxon>Basidiomycota</taxon>
        <taxon>Agaricomycotina</taxon>
        <taxon>Agaricomycetes</taxon>
        <taxon>Agaricomycetidae</taxon>
        <taxon>Boletales</taxon>
        <taxon>Sclerodermatineae</taxon>
        <taxon>Pisolithaceae</taxon>
        <taxon>Pisolithus</taxon>
    </lineage>
</organism>
<feature type="domain" description="Nephrocystin 3-like N-terminal" evidence="3">
    <location>
        <begin position="296"/>
        <end position="463"/>
    </location>
</feature>
<reference evidence="5" key="2">
    <citation type="submission" date="2015-01" db="EMBL/GenBank/DDBJ databases">
        <title>Evolutionary Origins and Diversification of the Mycorrhizal Mutualists.</title>
        <authorList>
            <consortium name="DOE Joint Genome Institute"/>
            <consortium name="Mycorrhizal Genomics Consortium"/>
            <person name="Kohler A."/>
            <person name="Kuo A."/>
            <person name="Nagy L.G."/>
            <person name="Floudas D."/>
            <person name="Copeland A."/>
            <person name="Barry K.W."/>
            <person name="Cichocki N."/>
            <person name="Veneault-Fourrey C."/>
            <person name="LaButti K."/>
            <person name="Lindquist E.A."/>
            <person name="Lipzen A."/>
            <person name="Lundell T."/>
            <person name="Morin E."/>
            <person name="Murat C."/>
            <person name="Riley R."/>
            <person name="Ohm R."/>
            <person name="Sun H."/>
            <person name="Tunlid A."/>
            <person name="Henrissat B."/>
            <person name="Grigoriev I.V."/>
            <person name="Hibbett D.S."/>
            <person name="Martin F."/>
        </authorList>
    </citation>
    <scope>NUCLEOTIDE SEQUENCE [LARGE SCALE GENOMIC DNA]</scope>
    <source>
        <strain evidence="5">Marx 270</strain>
    </source>
</reference>
<name>A0A0C3NHP6_PISTI</name>
<keyword evidence="5" id="KW-1185">Reference proteome</keyword>
<protein>
    <recommendedName>
        <fullName evidence="3">Nephrocystin 3-like N-terminal domain-containing protein</fullName>
    </recommendedName>
</protein>